<dbReference type="InterPro" id="IPR027051">
    <property type="entry name" value="XdhC_Rossmann_dom"/>
</dbReference>
<evidence type="ECO:0000313" key="3">
    <source>
        <dbReference type="Proteomes" id="UP000326041"/>
    </source>
</evidence>
<name>A0ABX6B8D4_9ACTN</name>
<dbReference type="Proteomes" id="UP000326041">
    <property type="component" value="Chromosome"/>
</dbReference>
<dbReference type="Pfam" id="PF13478">
    <property type="entry name" value="XdhC_C"/>
    <property type="match status" value="1"/>
</dbReference>
<evidence type="ECO:0000313" key="2">
    <source>
        <dbReference type="EMBL" id="QEV10032.1"/>
    </source>
</evidence>
<organism evidence="2 3">
    <name type="scientific">Streptomyces prasinus</name>
    <dbReference type="NCBI Taxonomy" id="67345"/>
    <lineage>
        <taxon>Bacteria</taxon>
        <taxon>Bacillati</taxon>
        <taxon>Actinomycetota</taxon>
        <taxon>Actinomycetes</taxon>
        <taxon>Kitasatosporales</taxon>
        <taxon>Streptomycetaceae</taxon>
        <taxon>Streptomyces</taxon>
    </lineage>
</organism>
<accession>A0ABX6B8D4</accession>
<feature type="domain" description="XdhC Rossmann" evidence="1">
    <location>
        <begin position="45"/>
        <end position="74"/>
    </location>
</feature>
<protein>
    <recommendedName>
        <fullName evidence="1">XdhC Rossmann domain-containing protein</fullName>
    </recommendedName>
</protein>
<dbReference type="Gene3D" id="3.40.50.720">
    <property type="entry name" value="NAD(P)-binding Rossmann-like Domain"/>
    <property type="match status" value="1"/>
</dbReference>
<sequence>MPEPALTSLSWIFPVCPRRTAVPCHPIEAFDSEPSRFGFSDSESSREAALHSPIGLDLEARAPEETAVSITAEIIVHANGASGLPLSLRTGPIHRAVAEILPPHTLID</sequence>
<dbReference type="EMBL" id="CP023697">
    <property type="protein sequence ID" value="QEV10032.1"/>
    <property type="molecule type" value="Genomic_DNA"/>
</dbReference>
<gene>
    <name evidence="2" type="ORF">CP972_03860</name>
</gene>
<keyword evidence="3" id="KW-1185">Reference proteome</keyword>
<evidence type="ECO:0000259" key="1">
    <source>
        <dbReference type="Pfam" id="PF13478"/>
    </source>
</evidence>
<reference evidence="2 3" key="1">
    <citation type="submission" date="2017-09" db="EMBL/GenBank/DDBJ databases">
        <authorList>
            <person name="Lee N."/>
            <person name="Cho B.-K."/>
        </authorList>
    </citation>
    <scope>NUCLEOTIDE SEQUENCE [LARGE SCALE GENOMIC DNA]</scope>
    <source>
        <strain evidence="2 3">ATCC 13879</strain>
    </source>
</reference>
<proteinExistence type="predicted"/>